<feature type="non-terminal residue" evidence="2">
    <location>
        <position position="28"/>
    </location>
</feature>
<dbReference type="InterPro" id="IPR008271">
    <property type="entry name" value="Ser/Thr_kinase_AS"/>
</dbReference>
<comment type="caution">
    <text evidence="2">The sequence shown here is derived from an EMBL/GenBank/DDBJ whole genome shotgun (WGS) entry which is preliminary data.</text>
</comment>
<proteinExistence type="predicted"/>
<dbReference type="GO" id="GO:0004672">
    <property type="term" value="F:protein kinase activity"/>
    <property type="evidence" value="ECO:0007669"/>
    <property type="project" value="InterPro"/>
</dbReference>
<keyword evidence="3" id="KW-1185">Reference proteome</keyword>
<dbReference type="PROSITE" id="PS00108">
    <property type="entry name" value="PROTEIN_KINASE_ST"/>
    <property type="match status" value="1"/>
</dbReference>
<organism evidence="2 3">
    <name type="scientific">Trifolium medium</name>
    <dbReference type="NCBI Taxonomy" id="97028"/>
    <lineage>
        <taxon>Eukaryota</taxon>
        <taxon>Viridiplantae</taxon>
        <taxon>Streptophyta</taxon>
        <taxon>Embryophyta</taxon>
        <taxon>Tracheophyta</taxon>
        <taxon>Spermatophyta</taxon>
        <taxon>Magnoliopsida</taxon>
        <taxon>eudicotyledons</taxon>
        <taxon>Gunneridae</taxon>
        <taxon>Pentapetalae</taxon>
        <taxon>rosids</taxon>
        <taxon>fabids</taxon>
        <taxon>Fabales</taxon>
        <taxon>Fabaceae</taxon>
        <taxon>Papilionoideae</taxon>
        <taxon>50 kb inversion clade</taxon>
        <taxon>NPAAA clade</taxon>
        <taxon>Hologalegina</taxon>
        <taxon>IRL clade</taxon>
        <taxon>Trifolieae</taxon>
        <taxon>Trifolium</taxon>
    </lineage>
</organism>
<evidence type="ECO:0000259" key="1">
    <source>
        <dbReference type="PROSITE" id="PS50011"/>
    </source>
</evidence>
<protein>
    <submittedName>
        <fullName evidence="2">Putative leucine-rich repeat receptor-like serine/threonine protein</fullName>
    </submittedName>
</protein>
<reference evidence="2 3" key="1">
    <citation type="journal article" date="2018" name="Front. Plant Sci.">
        <title>Red Clover (Trifolium pratense) and Zigzag Clover (T. medium) - A Picture of Genomic Similarities and Differences.</title>
        <authorList>
            <person name="Dluhosova J."/>
            <person name="Istvanek J."/>
            <person name="Nedelnik J."/>
            <person name="Repkova J."/>
        </authorList>
    </citation>
    <scope>NUCLEOTIDE SEQUENCE [LARGE SCALE GENOMIC DNA]</scope>
    <source>
        <strain evidence="3">cv. 10/8</strain>
        <tissue evidence="2">Leaf</tissue>
    </source>
</reference>
<evidence type="ECO:0000313" key="3">
    <source>
        <dbReference type="Proteomes" id="UP000265520"/>
    </source>
</evidence>
<dbReference type="GO" id="GO:0005524">
    <property type="term" value="F:ATP binding"/>
    <property type="evidence" value="ECO:0007669"/>
    <property type="project" value="InterPro"/>
</dbReference>
<dbReference type="SUPFAM" id="SSF56112">
    <property type="entry name" value="Protein kinase-like (PK-like)"/>
    <property type="match status" value="1"/>
</dbReference>
<dbReference type="InterPro" id="IPR000719">
    <property type="entry name" value="Prot_kinase_dom"/>
</dbReference>
<dbReference type="AlphaFoldDB" id="A0A392QV59"/>
<accession>A0A392QV59</accession>
<dbReference type="PROSITE" id="PS50011">
    <property type="entry name" value="PROTEIN_KINASE_DOM"/>
    <property type="match status" value="1"/>
</dbReference>
<feature type="domain" description="Protein kinase" evidence="1">
    <location>
        <begin position="1"/>
        <end position="28"/>
    </location>
</feature>
<dbReference type="Gene3D" id="1.10.510.10">
    <property type="entry name" value="Transferase(Phosphotransferase) domain 1"/>
    <property type="match status" value="1"/>
</dbReference>
<dbReference type="EMBL" id="LXQA010164513">
    <property type="protein sequence ID" value="MCI28253.1"/>
    <property type="molecule type" value="Genomic_DNA"/>
</dbReference>
<evidence type="ECO:0000313" key="2">
    <source>
        <dbReference type="EMBL" id="MCI28253.1"/>
    </source>
</evidence>
<name>A0A392QV59_9FABA</name>
<dbReference type="Proteomes" id="UP000265520">
    <property type="component" value="Unassembled WGS sequence"/>
</dbReference>
<sequence>MKEYAVPPVIHRDLKSPNILLDDSMRAK</sequence>
<keyword evidence="2" id="KW-0675">Receptor</keyword>
<dbReference type="InterPro" id="IPR011009">
    <property type="entry name" value="Kinase-like_dom_sf"/>
</dbReference>